<organism evidence="1 2">
    <name type="scientific">Glossina palpalis gambiensis</name>
    <dbReference type="NCBI Taxonomy" id="67801"/>
    <lineage>
        <taxon>Eukaryota</taxon>
        <taxon>Metazoa</taxon>
        <taxon>Ecdysozoa</taxon>
        <taxon>Arthropoda</taxon>
        <taxon>Hexapoda</taxon>
        <taxon>Insecta</taxon>
        <taxon>Pterygota</taxon>
        <taxon>Neoptera</taxon>
        <taxon>Endopterygota</taxon>
        <taxon>Diptera</taxon>
        <taxon>Brachycera</taxon>
        <taxon>Muscomorpha</taxon>
        <taxon>Hippoboscoidea</taxon>
        <taxon>Glossinidae</taxon>
        <taxon>Glossina</taxon>
    </lineage>
</organism>
<dbReference type="Proteomes" id="UP000092460">
    <property type="component" value="Unassembled WGS sequence"/>
</dbReference>
<proteinExistence type="predicted"/>
<dbReference type="EnsemblMetazoa" id="GPPI028284-RA">
    <property type="protein sequence ID" value="GPPI028284-PA"/>
    <property type="gene ID" value="GPPI028284"/>
</dbReference>
<evidence type="ECO:0000313" key="1">
    <source>
        <dbReference type="EnsemblMetazoa" id="GPPI028284-PA"/>
    </source>
</evidence>
<sequence length="115" mass="12870">MTPLDYQAIQRFGKVVIGGGGTDGDTMKNYATFIITCQNVFRFLNLNPPFYALKRKIKFFQANGESNCDAFKSYFYAIIPTPNKSSGDDSNCDFARSSFVPLQMSTAAHHLHILD</sequence>
<keyword evidence="2" id="KW-1185">Reference proteome</keyword>
<dbReference type="EMBL" id="JXJN01013390">
    <property type="status" value="NOT_ANNOTATED_CDS"/>
    <property type="molecule type" value="Genomic_DNA"/>
</dbReference>
<protein>
    <submittedName>
        <fullName evidence="1">Uncharacterized protein</fullName>
    </submittedName>
</protein>
<accession>A0A1B0BFE7</accession>
<dbReference type="VEuPathDB" id="VectorBase:GPPI028284"/>
<evidence type="ECO:0000313" key="2">
    <source>
        <dbReference type="Proteomes" id="UP000092460"/>
    </source>
</evidence>
<reference evidence="2" key="1">
    <citation type="submission" date="2015-01" db="EMBL/GenBank/DDBJ databases">
        <authorList>
            <person name="Aksoy S."/>
            <person name="Warren W."/>
            <person name="Wilson R.K."/>
        </authorList>
    </citation>
    <scope>NUCLEOTIDE SEQUENCE [LARGE SCALE GENOMIC DNA]</scope>
    <source>
        <strain evidence="2">IAEA</strain>
    </source>
</reference>
<dbReference type="AlphaFoldDB" id="A0A1B0BFE7"/>
<name>A0A1B0BFE7_9MUSC</name>
<reference evidence="1" key="2">
    <citation type="submission" date="2020-05" db="UniProtKB">
        <authorList>
            <consortium name="EnsemblMetazoa"/>
        </authorList>
    </citation>
    <scope>IDENTIFICATION</scope>
    <source>
        <strain evidence="1">IAEA</strain>
    </source>
</reference>